<evidence type="ECO:0000313" key="2">
    <source>
        <dbReference type="EMBL" id="KAA5542332.1"/>
    </source>
</evidence>
<keyword evidence="2" id="KW-0378">Hydrolase</keyword>
<dbReference type="InterPro" id="IPR045572">
    <property type="entry name" value="RE_endonuc_C"/>
</dbReference>
<dbReference type="Proteomes" id="UP000323426">
    <property type="component" value="Unassembled WGS sequence"/>
</dbReference>
<keyword evidence="2" id="KW-0540">Nuclease</keyword>
<proteinExistence type="predicted"/>
<dbReference type="SMART" id="SM00487">
    <property type="entry name" value="DEXDc"/>
    <property type="match status" value="1"/>
</dbReference>
<dbReference type="GO" id="GO:0015668">
    <property type="term" value="F:type III site-specific deoxyribonuclease activity"/>
    <property type="evidence" value="ECO:0007669"/>
    <property type="project" value="InterPro"/>
</dbReference>
<evidence type="ECO:0000313" key="3">
    <source>
        <dbReference type="Proteomes" id="UP000323426"/>
    </source>
</evidence>
<reference evidence="2 3" key="1">
    <citation type="submission" date="2019-09" db="EMBL/GenBank/DDBJ databases">
        <title>Genome sequence and assembly of Adhaeribacter sp.</title>
        <authorList>
            <person name="Chhetri G."/>
        </authorList>
    </citation>
    <scope>NUCLEOTIDE SEQUENCE [LARGE SCALE GENOMIC DNA]</scope>
    <source>
        <strain evidence="2 3">DK36</strain>
    </source>
</reference>
<name>A0A5M6D7S2_9BACT</name>
<dbReference type="InterPro" id="IPR006935">
    <property type="entry name" value="Helicase/UvrB_N"/>
</dbReference>
<comment type="caution">
    <text evidence="2">The sequence shown here is derived from an EMBL/GenBank/DDBJ whole genome shotgun (WGS) entry which is preliminary data.</text>
</comment>
<dbReference type="GO" id="GO:0003677">
    <property type="term" value="F:DNA binding"/>
    <property type="evidence" value="ECO:0007669"/>
    <property type="project" value="InterPro"/>
</dbReference>
<accession>A0A5M6D7S2</accession>
<dbReference type="EMBL" id="VWSF01000018">
    <property type="protein sequence ID" value="KAA5542332.1"/>
    <property type="molecule type" value="Genomic_DNA"/>
</dbReference>
<dbReference type="GO" id="GO:0005524">
    <property type="term" value="F:ATP binding"/>
    <property type="evidence" value="ECO:0007669"/>
    <property type="project" value="InterPro"/>
</dbReference>
<dbReference type="InterPro" id="IPR014001">
    <property type="entry name" value="Helicase_ATP-bd"/>
</dbReference>
<evidence type="ECO:0000259" key="1">
    <source>
        <dbReference type="SMART" id="SM00487"/>
    </source>
</evidence>
<dbReference type="Pfam" id="PF04851">
    <property type="entry name" value="ResIII"/>
    <property type="match status" value="1"/>
</dbReference>
<keyword evidence="3" id="KW-1185">Reference proteome</keyword>
<dbReference type="InterPro" id="IPR027417">
    <property type="entry name" value="P-loop_NTPase"/>
</dbReference>
<gene>
    <name evidence="2" type="ORF">F0145_19065</name>
</gene>
<feature type="domain" description="Helicase ATP-binding" evidence="1">
    <location>
        <begin position="57"/>
        <end position="290"/>
    </location>
</feature>
<dbReference type="Pfam" id="PF19778">
    <property type="entry name" value="RE_endonuc"/>
    <property type="match status" value="1"/>
</dbReference>
<organism evidence="2 3">
    <name type="scientific">Adhaeribacter rhizoryzae</name>
    <dbReference type="NCBI Taxonomy" id="2607907"/>
    <lineage>
        <taxon>Bacteria</taxon>
        <taxon>Pseudomonadati</taxon>
        <taxon>Bacteroidota</taxon>
        <taxon>Cytophagia</taxon>
        <taxon>Cytophagales</taxon>
        <taxon>Hymenobacteraceae</taxon>
        <taxon>Adhaeribacter</taxon>
    </lineage>
</organism>
<dbReference type="Gene3D" id="3.40.50.300">
    <property type="entry name" value="P-loop containing nucleotide triphosphate hydrolases"/>
    <property type="match status" value="2"/>
</dbReference>
<dbReference type="RefSeq" id="WP_150090924.1">
    <property type="nucleotide sequence ID" value="NZ_VWSF01000018.1"/>
</dbReference>
<keyword evidence="2" id="KW-0255">Endonuclease</keyword>
<protein>
    <submittedName>
        <fullName evidence="2">Type III restriction endonuclease subunit R</fullName>
    </submittedName>
</protein>
<sequence>MTKLKIHFESDQEHQIRAIDSAIKLFNGYTKRIIPFQLGDDTIANIDQYEMLDEEWLFDNLLEVQKENRLVQDMFLNFDDGFELMGVDSWRYPYYTCEMETGTGKTYVYLRTIHELRKNYGWGKFIIIVPSVAIYEGVVKTFSITKDHFASLYDNETINLTQYSGQKISKLRGFASSSAVEVLVMTIDSFNKETNVIYKPTEKLQGEKLPYQYIQETRPIILLDESQNYGSPKSLQALRTLHPLFAIKYSATPKENGRTAEENRELMNRFYNLTPVDAFKQNLVKKIEVLGVTEQNNYNNNQISLMLKEGRAGYGLGVEARLNVVKNGEMRTETINLKKGDNLFDKTGNENFRGLEIEEINKKDGVVVFTNGTEHKFAEGGAVTLSKEEIFRVQIEETIKTHMQKQKQVLGKGVKVLSLFFIDKVANYVENDGIIRKIFDEAFERLKVRYPFYAGYSASDVREGYFAKKTTKGKPDQFVDTAIENKSNADKELEQAAYNLIMKDKEKLLSFDEKTCFIFAHSALKEGWDNPNVFQICTLNNATSERRKRQEIGRGLRISVDQDGKRVTDEGVNVLTVIANESYESYCEQLQSDYLENGDTPPPRPSNASKAAAIRNDKIYNSQGFKDFWKKLCKKTTYEINVDSEELVKTCIAKLSIQKFPEPNIVVVKGKFVMTQFEIKLIGVVNETVKLEIRKTDSNGNEDLFKRNFRRGDDLAKIAKDDRLKGFKVVGITEEEEYSEITFSDKGILRVGETIKFTSEKGQKGDPQYRQEAQSTYPVFNFIKRAEEATHLKKNTLVEIFKGLPEEVKSRIFKNPEGFTSVFIETIKNTLADHIADKIEYTLTEEGLMSYSAEDFFPESRKYPQKELIEGSDWSLYDKVQIDSDIERRFVEYKLNDDDQIVCFFKFPNQFKISLPKIIGNYNPDWGIIRWDENKKFKLELVRETKGNVNPNLLQFPNEKRKIDCATKHFSLTEVDYKQITGEEANWW</sequence>
<dbReference type="AlphaFoldDB" id="A0A5M6D7S2"/>
<dbReference type="SUPFAM" id="SSF52540">
    <property type="entry name" value="P-loop containing nucleoside triphosphate hydrolases"/>
    <property type="match status" value="2"/>
</dbReference>